<dbReference type="OrthoDB" id="6593935at2759"/>
<gene>
    <name evidence="1" type="ORF">AGLY_004237</name>
</gene>
<accession>A0A6G0TXI2</accession>
<dbReference type="EMBL" id="VYZN01000013">
    <property type="protein sequence ID" value="KAE9540992.1"/>
    <property type="molecule type" value="Genomic_DNA"/>
</dbReference>
<evidence type="ECO:0000313" key="2">
    <source>
        <dbReference type="Proteomes" id="UP000475862"/>
    </source>
</evidence>
<proteinExistence type="predicted"/>
<dbReference type="Proteomes" id="UP000475862">
    <property type="component" value="Unassembled WGS sequence"/>
</dbReference>
<sequence>MKAFLEWVRDRFTKVDLMYLVDIDDENLQLLIFQNGPSRDEFIKVLVYKLLLDIDPESEYSKTYDLEYILVSFGLLSKKTAQNFLEGNMSTKLHIATWKIIIESLIPTTTVTTQYPRYDELMNDIYEKSNYFRSAENKNYLPPELISKLKIDTVLNENSESIDEISDQLIKFINKPIKHDGNNDLKSPPNCEKQPSDSNSEFMDLISIKKEVDYCIKISNDKKITPLNNEGSIKMTPQEFFELTEKQNLIHTNNLESKLEYIHKLVKAEQDLQILADSLIEQSAR</sequence>
<evidence type="ECO:0000313" key="1">
    <source>
        <dbReference type="EMBL" id="KAE9540992.1"/>
    </source>
</evidence>
<organism evidence="1 2">
    <name type="scientific">Aphis glycines</name>
    <name type="common">Soybean aphid</name>
    <dbReference type="NCBI Taxonomy" id="307491"/>
    <lineage>
        <taxon>Eukaryota</taxon>
        <taxon>Metazoa</taxon>
        <taxon>Ecdysozoa</taxon>
        <taxon>Arthropoda</taxon>
        <taxon>Hexapoda</taxon>
        <taxon>Insecta</taxon>
        <taxon>Pterygota</taxon>
        <taxon>Neoptera</taxon>
        <taxon>Paraneoptera</taxon>
        <taxon>Hemiptera</taxon>
        <taxon>Sternorrhyncha</taxon>
        <taxon>Aphidomorpha</taxon>
        <taxon>Aphidoidea</taxon>
        <taxon>Aphididae</taxon>
        <taxon>Aphidini</taxon>
        <taxon>Aphis</taxon>
        <taxon>Aphis</taxon>
    </lineage>
</organism>
<comment type="caution">
    <text evidence="1">The sequence shown here is derived from an EMBL/GenBank/DDBJ whole genome shotgun (WGS) entry which is preliminary data.</text>
</comment>
<keyword evidence="2" id="KW-1185">Reference proteome</keyword>
<dbReference type="AlphaFoldDB" id="A0A6G0TXI2"/>
<reference evidence="1 2" key="1">
    <citation type="submission" date="2019-08" db="EMBL/GenBank/DDBJ databases">
        <title>The genome of the soybean aphid Biotype 1, its phylome, world population structure and adaptation to the North American continent.</title>
        <authorList>
            <person name="Giordano R."/>
            <person name="Donthu R.K."/>
            <person name="Hernandez A.G."/>
            <person name="Wright C.L."/>
            <person name="Zimin A.V."/>
        </authorList>
    </citation>
    <scope>NUCLEOTIDE SEQUENCE [LARGE SCALE GENOMIC DNA]</scope>
    <source>
        <tissue evidence="1">Whole aphids</tissue>
    </source>
</reference>
<name>A0A6G0TXI2_APHGL</name>
<protein>
    <submittedName>
        <fullName evidence="1">Uncharacterized protein</fullName>
    </submittedName>
</protein>